<comment type="caution">
    <text evidence="4">The sequence shown here is derived from an EMBL/GenBank/DDBJ whole genome shotgun (WGS) entry which is preliminary data.</text>
</comment>
<dbReference type="PANTHER" id="PTHR45953">
    <property type="entry name" value="IDURONATE 2-SULFATASE"/>
    <property type="match status" value="1"/>
</dbReference>
<dbReference type="GO" id="GO:0046872">
    <property type="term" value="F:metal ion binding"/>
    <property type="evidence" value="ECO:0007669"/>
    <property type="project" value="UniProtKB-KW"/>
</dbReference>
<organism evidence="4">
    <name type="scientific">marine sediment metagenome</name>
    <dbReference type="NCBI Taxonomy" id="412755"/>
    <lineage>
        <taxon>unclassified sequences</taxon>
        <taxon>metagenomes</taxon>
        <taxon>ecological metagenomes</taxon>
    </lineage>
</organism>
<dbReference type="SUPFAM" id="SSF53649">
    <property type="entry name" value="Alkaline phosphatase-like"/>
    <property type="match status" value="1"/>
</dbReference>
<dbReference type="EMBL" id="BARU01001245">
    <property type="protein sequence ID" value="GAH30388.1"/>
    <property type="molecule type" value="Genomic_DNA"/>
</dbReference>
<dbReference type="GO" id="GO:0008484">
    <property type="term" value="F:sulfuric ester hydrolase activity"/>
    <property type="evidence" value="ECO:0007669"/>
    <property type="project" value="TreeGrafter"/>
</dbReference>
<evidence type="ECO:0000259" key="3">
    <source>
        <dbReference type="Pfam" id="PF00884"/>
    </source>
</evidence>
<dbReference type="Gene3D" id="3.40.720.10">
    <property type="entry name" value="Alkaline Phosphatase, subunit A"/>
    <property type="match status" value="1"/>
</dbReference>
<keyword evidence="2" id="KW-0378">Hydrolase</keyword>
<sequence length="429" mass="49529">MVLAQNVPTITQTLTKKGWHTAAFGKLHHQFNTADFKIGYKSAESFHDWVFPKEERHPVGENFPIPYYNYQEVETVLGHGACLAGHYLDWLEERAPSLAENMRKRWSNMDNFFSVFTEHNLPVELYSSAYVTERTIAFLERHTNGDYGNKPFYVHCSFPDPHQPVNPPGNYRDMYKSEDVELPKSFNDLKNLRNHPYLAPYINVMPGAMLRETNEEELKKFIAYTYGTLALLDASIGQILASLEKLGYADNTIVVYTSDHGDLMGEHGMLFKGPSAYMGVFHIPMIWRVPEITKPAVTDALMSSIDYPKTLLNLLGISKRKQPPDMQGFDMSAVLKDPENSADQPRDCCYIENDEEVGPLHERLRHLITKEFKLTIYEGHREYGDLFDRKNDLDELNNLWYDEQYNGVKFKLVNKLLHESLNAQTRYPK</sequence>
<protein>
    <recommendedName>
        <fullName evidence="3">Sulfatase N-terminal domain-containing protein</fullName>
    </recommendedName>
</protein>
<dbReference type="AlphaFoldDB" id="X1GBI1"/>
<feature type="domain" description="Sulfatase N-terminal" evidence="3">
    <location>
        <begin position="3"/>
        <end position="317"/>
    </location>
</feature>
<dbReference type="Pfam" id="PF00884">
    <property type="entry name" value="Sulfatase"/>
    <property type="match status" value="1"/>
</dbReference>
<dbReference type="GO" id="GO:0005737">
    <property type="term" value="C:cytoplasm"/>
    <property type="evidence" value="ECO:0007669"/>
    <property type="project" value="TreeGrafter"/>
</dbReference>
<accession>X1GBI1</accession>
<feature type="non-terminal residue" evidence="4">
    <location>
        <position position="429"/>
    </location>
</feature>
<reference evidence="4" key="1">
    <citation type="journal article" date="2014" name="Front. Microbiol.">
        <title>High frequency of phylogenetically diverse reductive dehalogenase-homologous genes in deep subseafloor sedimentary metagenomes.</title>
        <authorList>
            <person name="Kawai M."/>
            <person name="Futagami T."/>
            <person name="Toyoda A."/>
            <person name="Takaki Y."/>
            <person name="Nishi S."/>
            <person name="Hori S."/>
            <person name="Arai W."/>
            <person name="Tsubouchi T."/>
            <person name="Morono Y."/>
            <person name="Uchiyama I."/>
            <person name="Ito T."/>
            <person name="Fujiyama A."/>
            <person name="Inagaki F."/>
            <person name="Takami H."/>
        </authorList>
    </citation>
    <scope>NUCLEOTIDE SEQUENCE</scope>
    <source>
        <strain evidence="4">Expedition CK06-06</strain>
    </source>
</reference>
<dbReference type="PANTHER" id="PTHR45953:SF1">
    <property type="entry name" value="IDURONATE 2-SULFATASE"/>
    <property type="match status" value="1"/>
</dbReference>
<evidence type="ECO:0000313" key="4">
    <source>
        <dbReference type="EMBL" id="GAH30388.1"/>
    </source>
</evidence>
<proteinExistence type="predicted"/>
<gene>
    <name evidence="4" type="ORF">S03H2_03382</name>
</gene>
<name>X1GBI1_9ZZZZ</name>
<evidence type="ECO:0000256" key="1">
    <source>
        <dbReference type="ARBA" id="ARBA00022723"/>
    </source>
</evidence>
<keyword evidence="1" id="KW-0479">Metal-binding</keyword>
<dbReference type="InterPro" id="IPR017850">
    <property type="entry name" value="Alkaline_phosphatase_core_sf"/>
</dbReference>
<evidence type="ECO:0000256" key="2">
    <source>
        <dbReference type="ARBA" id="ARBA00022801"/>
    </source>
</evidence>
<dbReference type="InterPro" id="IPR000917">
    <property type="entry name" value="Sulfatase_N"/>
</dbReference>